<evidence type="ECO:0000259" key="1">
    <source>
        <dbReference type="PROSITE" id="PS50921"/>
    </source>
</evidence>
<dbReference type="SUPFAM" id="SSF52172">
    <property type="entry name" value="CheY-like"/>
    <property type="match status" value="1"/>
</dbReference>
<dbReference type="EMBL" id="CAFBMW010000013">
    <property type="protein sequence ID" value="CAB4940013.1"/>
    <property type="molecule type" value="Genomic_DNA"/>
</dbReference>
<dbReference type="PROSITE" id="PS50921">
    <property type="entry name" value="ANTAR"/>
    <property type="match status" value="1"/>
</dbReference>
<sequence length="115" mass="12157">MSGTSLPSDGSTEPAAALRDEIAHLHEAVRSQRDIGMAVGLVSARFGCSTEQAWRTMLRVSQDSNTKVRMVARVLVATHDGTADAADAAILDAFVDQLPASGWPRGPWTGEDPAP</sequence>
<dbReference type="InterPro" id="IPR005561">
    <property type="entry name" value="ANTAR"/>
</dbReference>
<dbReference type="InterPro" id="IPR036388">
    <property type="entry name" value="WH-like_DNA-bd_sf"/>
</dbReference>
<organism evidence="2">
    <name type="scientific">freshwater metagenome</name>
    <dbReference type="NCBI Taxonomy" id="449393"/>
    <lineage>
        <taxon>unclassified sequences</taxon>
        <taxon>metagenomes</taxon>
        <taxon>ecological metagenomes</taxon>
    </lineage>
</organism>
<dbReference type="Pfam" id="PF03861">
    <property type="entry name" value="ANTAR"/>
    <property type="match status" value="1"/>
</dbReference>
<protein>
    <submittedName>
        <fullName evidence="2">Unannotated protein</fullName>
    </submittedName>
</protein>
<gene>
    <name evidence="2" type="ORF">UFOPK3662_01823</name>
</gene>
<feature type="domain" description="ANTAR" evidence="1">
    <location>
        <begin position="15"/>
        <end position="76"/>
    </location>
</feature>
<name>A0A6J7J9G1_9ZZZZ</name>
<accession>A0A6J7J9G1</accession>
<reference evidence="2" key="1">
    <citation type="submission" date="2020-05" db="EMBL/GenBank/DDBJ databases">
        <authorList>
            <person name="Chiriac C."/>
            <person name="Salcher M."/>
            <person name="Ghai R."/>
            <person name="Kavagutti S V."/>
        </authorList>
    </citation>
    <scope>NUCLEOTIDE SEQUENCE</scope>
</reference>
<dbReference type="Gene3D" id="1.10.10.10">
    <property type="entry name" value="Winged helix-like DNA-binding domain superfamily/Winged helix DNA-binding domain"/>
    <property type="match status" value="1"/>
</dbReference>
<dbReference type="SMART" id="SM01012">
    <property type="entry name" value="ANTAR"/>
    <property type="match status" value="1"/>
</dbReference>
<dbReference type="GO" id="GO:0003723">
    <property type="term" value="F:RNA binding"/>
    <property type="evidence" value="ECO:0007669"/>
    <property type="project" value="InterPro"/>
</dbReference>
<dbReference type="AlphaFoldDB" id="A0A6J7J9G1"/>
<evidence type="ECO:0000313" key="2">
    <source>
        <dbReference type="EMBL" id="CAB4940013.1"/>
    </source>
</evidence>
<proteinExistence type="predicted"/>
<dbReference type="InterPro" id="IPR011006">
    <property type="entry name" value="CheY-like_superfamily"/>
</dbReference>